<feature type="transmembrane region" description="Helical" evidence="1">
    <location>
        <begin position="36"/>
        <end position="52"/>
    </location>
</feature>
<name>A0A286IDV5_9HYPH</name>
<keyword evidence="3" id="KW-1185">Reference proteome</keyword>
<feature type="transmembrane region" description="Helical" evidence="1">
    <location>
        <begin position="326"/>
        <end position="344"/>
    </location>
</feature>
<evidence type="ECO:0008006" key="4">
    <source>
        <dbReference type="Google" id="ProtNLM"/>
    </source>
</evidence>
<evidence type="ECO:0000256" key="1">
    <source>
        <dbReference type="SAM" id="Phobius"/>
    </source>
</evidence>
<evidence type="ECO:0000313" key="3">
    <source>
        <dbReference type="Proteomes" id="UP000219465"/>
    </source>
</evidence>
<feature type="transmembrane region" description="Helical" evidence="1">
    <location>
        <begin position="220"/>
        <end position="246"/>
    </location>
</feature>
<dbReference type="Proteomes" id="UP000219465">
    <property type="component" value="Unassembled WGS sequence"/>
</dbReference>
<keyword evidence="1" id="KW-0812">Transmembrane</keyword>
<feature type="transmembrane region" description="Helical" evidence="1">
    <location>
        <begin position="286"/>
        <end position="306"/>
    </location>
</feature>
<accession>A0A286IDV5</accession>
<keyword evidence="1" id="KW-1133">Transmembrane helix</keyword>
<feature type="transmembrane region" description="Helical" evidence="1">
    <location>
        <begin position="85"/>
        <end position="104"/>
    </location>
</feature>
<organism evidence="2 3">
    <name type="scientific">Hoeflea halophila</name>
    <dbReference type="NCBI Taxonomy" id="714899"/>
    <lineage>
        <taxon>Bacteria</taxon>
        <taxon>Pseudomonadati</taxon>
        <taxon>Pseudomonadota</taxon>
        <taxon>Alphaproteobacteria</taxon>
        <taxon>Hyphomicrobiales</taxon>
        <taxon>Rhizobiaceae</taxon>
        <taxon>Hoeflea</taxon>
    </lineage>
</organism>
<feature type="transmembrane region" description="Helical" evidence="1">
    <location>
        <begin position="7"/>
        <end position="24"/>
    </location>
</feature>
<feature type="transmembrane region" description="Helical" evidence="1">
    <location>
        <begin position="190"/>
        <end position="214"/>
    </location>
</feature>
<feature type="transmembrane region" description="Helical" evidence="1">
    <location>
        <begin position="59"/>
        <end position="79"/>
    </location>
</feature>
<dbReference type="EMBL" id="OCPC01000004">
    <property type="protein sequence ID" value="SOE17826.1"/>
    <property type="molecule type" value="Genomic_DNA"/>
</dbReference>
<gene>
    <name evidence="2" type="ORF">SAMN05877838_2730</name>
</gene>
<proteinExistence type="predicted"/>
<protein>
    <recommendedName>
        <fullName evidence="4">O-antigen ligase-like membrane protein</fullName>
    </recommendedName>
</protein>
<keyword evidence="1" id="KW-0472">Membrane</keyword>
<evidence type="ECO:0000313" key="2">
    <source>
        <dbReference type="EMBL" id="SOE17826.1"/>
    </source>
</evidence>
<dbReference type="AlphaFoldDB" id="A0A286IDV5"/>
<feature type="transmembrane region" description="Helical" evidence="1">
    <location>
        <begin position="149"/>
        <end position="170"/>
    </location>
</feature>
<feature type="transmembrane region" description="Helical" evidence="1">
    <location>
        <begin position="111"/>
        <end position="129"/>
    </location>
</feature>
<feature type="transmembrane region" description="Helical" evidence="1">
    <location>
        <begin position="351"/>
        <end position="367"/>
    </location>
</feature>
<reference evidence="3" key="1">
    <citation type="submission" date="2017-08" db="EMBL/GenBank/DDBJ databases">
        <authorList>
            <person name="Varghese N."/>
            <person name="Submissions S."/>
        </authorList>
    </citation>
    <scope>NUCLEOTIDE SEQUENCE [LARGE SCALE GENOMIC DNA]</scope>
    <source>
        <strain evidence="3">KCTC 23107</strain>
    </source>
</reference>
<sequence>MMPDLKRISYLGFIVLSIMLSMLVGQDTAVRPYSPLYFAIVLPALLVPLLWWRGIAAASVGIGWPLLVFVLMAGGWQLAMGDYRAAIQLFLFVWVLLWVCALDVRLSSRAYMVLFAGSVLAGCAGYIVLDNNPWGFLPRMTSSDFTIWRLSFFPSVVLTGLFSLFVVIVVSESRESFRLRLLSNTAGFYFLVFSFVRTAILAGAIYAPLAVWFSRVRQNWRILFFVPLVLVLVIHGSILVAPYILVHFQDNEIVSRLLLRGKTGLEVKDVYEQITRPWIWQKHFEFFLSSPYLMGLGNFDFFSLAVPVPEPNQPVLSGSEALLTRLLATYGWPAFFLIFFMVARLHQHARAGDYLGCAIFPGIVILATNYGSVLHPSSFLFVLYFQLLIHGRKTFAENVREDMTSARADDPNIRESISA</sequence>